<feature type="coiled-coil region" evidence="1">
    <location>
        <begin position="119"/>
        <end position="153"/>
    </location>
</feature>
<comment type="caution">
    <text evidence="4">The sequence shown here is derived from an EMBL/GenBank/DDBJ whole genome shotgun (WGS) entry which is preliminary data.</text>
</comment>
<feature type="region of interest" description="Disordered" evidence="2">
    <location>
        <begin position="34"/>
        <end position="85"/>
    </location>
</feature>
<dbReference type="EMBL" id="JAOAOG010000127">
    <property type="protein sequence ID" value="KAJ6247430.1"/>
    <property type="molecule type" value="Genomic_DNA"/>
</dbReference>
<proteinExistence type="predicted"/>
<organism evidence="4 5">
    <name type="scientific">Anaeramoeba flamelloides</name>
    <dbReference type="NCBI Taxonomy" id="1746091"/>
    <lineage>
        <taxon>Eukaryota</taxon>
        <taxon>Metamonada</taxon>
        <taxon>Anaeramoebidae</taxon>
        <taxon>Anaeramoeba</taxon>
    </lineage>
</organism>
<feature type="domain" description="GRAM" evidence="3">
    <location>
        <begin position="181"/>
        <end position="260"/>
    </location>
</feature>
<name>A0ABQ8YS27_9EUKA</name>
<dbReference type="InterPro" id="IPR004182">
    <property type="entry name" value="GRAM"/>
</dbReference>
<evidence type="ECO:0000313" key="4">
    <source>
        <dbReference type="EMBL" id="KAJ6247430.1"/>
    </source>
</evidence>
<protein>
    <submittedName>
        <fullName evidence="4">Tnfaip3-interacting protein coiled coil family member</fullName>
    </submittedName>
</protein>
<evidence type="ECO:0000256" key="1">
    <source>
        <dbReference type="SAM" id="Coils"/>
    </source>
</evidence>
<dbReference type="Proteomes" id="UP001150062">
    <property type="component" value="Unassembled WGS sequence"/>
</dbReference>
<feature type="compositionally biased region" description="Basic and acidic residues" evidence="2">
    <location>
        <begin position="51"/>
        <end position="85"/>
    </location>
</feature>
<evidence type="ECO:0000313" key="5">
    <source>
        <dbReference type="Proteomes" id="UP001150062"/>
    </source>
</evidence>
<keyword evidence="5" id="KW-1185">Reference proteome</keyword>
<dbReference type="Pfam" id="PF02893">
    <property type="entry name" value="GRAM"/>
    <property type="match status" value="1"/>
</dbReference>
<sequence>MIKKQNLAPKEYYHQLKDLCAKYEKELKEVSKENQQINNKINEQVKKKHSVQSDKKQTNIPIKKEKDQNQEKTKPKFTKKKEENKQATEKINKYLLKKKEFLKDPNSTISKVFLVDKERLKLNKEIDNINEEIQSLNEDLEEKNQIIKHMDSLKTNLVQAILRQTENLLYEFTIGAFPCHNYGFDGSLSISTRRIFYKSQNKKIQSIIIDVSSIREIQTFNFSNETYGMKLSYIHRSSQIHQYFSNFKSIESRDDCIFTIHIVGLTLENQIKIYEDKNGNDRIKSSTTGWIVLEPIADFEIIQTEDKLVNLLSDDSLSTESFDSDDWTKI</sequence>
<keyword evidence="1" id="KW-0175">Coiled coil</keyword>
<accession>A0ABQ8YS27</accession>
<gene>
    <name evidence="4" type="ORF">M0813_18960</name>
</gene>
<evidence type="ECO:0000256" key="2">
    <source>
        <dbReference type="SAM" id="MobiDB-lite"/>
    </source>
</evidence>
<evidence type="ECO:0000259" key="3">
    <source>
        <dbReference type="Pfam" id="PF02893"/>
    </source>
</evidence>
<reference evidence="4" key="1">
    <citation type="submission" date="2022-08" db="EMBL/GenBank/DDBJ databases">
        <title>Novel sulfate-reducing endosymbionts in the free-living metamonad Anaeramoeba.</title>
        <authorList>
            <person name="Jerlstrom-Hultqvist J."/>
            <person name="Cepicka I."/>
            <person name="Gallot-Lavallee L."/>
            <person name="Salas-Leiva D."/>
            <person name="Curtis B.A."/>
            <person name="Zahonova K."/>
            <person name="Pipaliya S."/>
            <person name="Dacks J."/>
            <person name="Roger A.J."/>
        </authorList>
    </citation>
    <scope>NUCLEOTIDE SEQUENCE</scope>
    <source>
        <strain evidence="4">Schooner1</strain>
    </source>
</reference>